<accession>A0A8S0PA00</accession>
<dbReference type="GO" id="GO:0043565">
    <property type="term" value="F:sequence-specific DNA binding"/>
    <property type="evidence" value="ECO:0007669"/>
    <property type="project" value="TreeGrafter"/>
</dbReference>
<dbReference type="GO" id="GO:0003700">
    <property type="term" value="F:DNA-binding transcription factor activity"/>
    <property type="evidence" value="ECO:0007669"/>
    <property type="project" value="TreeGrafter"/>
</dbReference>
<sequence length="114" mass="12580">MTSMLNWSSPLLVHHYSTLERLSLDAYNTGLPCCIKEELGLSAFASPSSKPTGQPMRVEVRLREGRAINIHMLCGCRTGLLLFTIRALDGLGLDIQRAVISCFNGFALDIFHAE</sequence>
<dbReference type="Pfam" id="PF22754">
    <property type="entry name" value="bHLH-TF_ACT-like_plant"/>
    <property type="match status" value="1"/>
</dbReference>
<dbReference type="PANTHER" id="PTHR31945">
    <property type="entry name" value="TRANSCRIPTION FACTOR SCREAM2-RELATED"/>
    <property type="match status" value="1"/>
</dbReference>
<evidence type="ECO:0000256" key="2">
    <source>
        <dbReference type="ARBA" id="ARBA00023242"/>
    </source>
</evidence>
<dbReference type="Proteomes" id="UP000594638">
    <property type="component" value="Unassembled WGS sequence"/>
</dbReference>
<dbReference type="EMBL" id="CACTIH010000023">
    <property type="protein sequence ID" value="CAA2935226.1"/>
    <property type="molecule type" value="Genomic_DNA"/>
</dbReference>
<dbReference type="OrthoDB" id="551431at2759"/>
<keyword evidence="2" id="KW-0539">Nucleus</keyword>
<comment type="subcellular location">
    <subcellularLocation>
        <location evidence="1">Nucleus</location>
    </subcellularLocation>
</comment>
<evidence type="ECO:0000313" key="4">
    <source>
        <dbReference type="EMBL" id="CAA2935226.1"/>
    </source>
</evidence>
<dbReference type="PANTHER" id="PTHR31945:SF129">
    <property type="entry name" value="TRANSCRIPTION FACTOR SCREAM2"/>
    <property type="match status" value="1"/>
</dbReference>
<keyword evidence="5" id="KW-1185">Reference proteome</keyword>
<dbReference type="InterPro" id="IPR054502">
    <property type="entry name" value="bHLH-TF_ACT-like_plant"/>
</dbReference>
<dbReference type="InterPro" id="IPR051358">
    <property type="entry name" value="TF_AMS/ICE1/BHLH6-like"/>
</dbReference>
<protein>
    <submittedName>
        <fullName evidence="4">Transcription factor ICE1-like</fullName>
    </submittedName>
</protein>
<dbReference type="Gramene" id="OE9A112915T1">
    <property type="protein sequence ID" value="OE9A112915C1"/>
    <property type="gene ID" value="OE9A112915"/>
</dbReference>
<organism evidence="4 5">
    <name type="scientific">Olea europaea subsp. europaea</name>
    <dbReference type="NCBI Taxonomy" id="158383"/>
    <lineage>
        <taxon>Eukaryota</taxon>
        <taxon>Viridiplantae</taxon>
        <taxon>Streptophyta</taxon>
        <taxon>Embryophyta</taxon>
        <taxon>Tracheophyta</taxon>
        <taxon>Spermatophyta</taxon>
        <taxon>Magnoliopsida</taxon>
        <taxon>eudicotyledons</taxon>
        <taxon>Gunneridae</taxon>
        <taxon>Pentapetalae</taxon>
        <taxon>asterids</taxon>
        <taxon>lamiids</taxon>
        <taxon>Lamiales</taxon>
        <taxon>Oleaceae</taxon>
        <taxon>Oleeae</taxon>
        <taxon>Olea</taxon>
    </lineage>
</organism>
<dbReference type="GO" id="GO:0005634">
    <property type="term" value="C:nucleus"/>
    <property type="evidence" value="ECO:0007669"/>
    <property type="project" value="UniProtKB-SubCell"/>
</dbReference>
<gene>
    <name evidence="4" type="ORF">OLEA9_A112915</name>
</gene>
<dbReference type="AlphaFoldDB" id="A0A8S0PA00"/>
<feature type="domain" description="Plant bHLH transcription factor ACT-like" evidence="3">
    <location>
        <begin position="58"/>
        <end position="109"/>
    </location>
</feature>
<name>A0A8S0PA00_OLEEU</name>
<evidence type="ECO:0000259" key="3">
    <source>
        <dbReference type="Pfam" id="PF22754"/>
    </source>
</evidence>
<dbReference type="CDD" id="cd04873">
    <property type="entry name" value="ACT_UUR-ACR-like"/>
    <property type="match status" value="1"/>
</dbReference>
<evidence type="ECO:0000256" key="1">
    <source>
        <dbReference type="ARBA" id="ARBA00004123"/>
    </source>
</evidence>
<evidence type="ECO:0000313" key="5">
    <source>
        <dbReference type="Proteomes" id="UP000594638"/>
    </source>
</evidence>
<reference evidence="4 5" key="1">
    <citation type="submission" date="2019-12" db="EMBL/GenBank/DDBJ databases">
        <authorList>
            <person name="Alioto T."/>
            <person name="Alioto T."/>
            <person name="Gomez Garrido J."/>
        </authorList>
    </citation>
    <scope>NUCLEOTIDE SEQUENCE [LARGE SCALE GENOMIC DNA]</scope>
</reference>
<proteinExistence type="predicted"/>
<comment type="caution">
    <text evidence="4">The sequence shown here is derived from an EMBL/GenBank/DDBJ whole genome shotgun (WGS) entry which is preliminary data.</text>
</comment>